<dbReference type="Pfam" id="PF06445">
    <property type="entry name" value="GyrI-like"/>
    <property type="match status" value="1"/>
</dbReference>
<sequence length="302" mass="34930">MNMNRLFAILGLLLLALISWYFLIKPSDYNVYFNVSTSSGHAYDELLNWDSVTEAADETTVSSQFPYRELTQQLSVNKTTYNIEWNLSRLNDSTTRVKAGISEPGHKIVNRILIPFTDTEFENTTLNLVMDYKKFLEESISQFNIEVTGTETTPSKFCACTRAKTTPENKAFKMMRDYSYLSGFIASNGLEADGNPVVDILEFQEEKRLIEFDFCFPFKKQDSLPESPDIFFKQIEARPAIKAIYNGDYRFSNKSWYHIFDYAEDQDIPYLKQPLEVYYNNPNMGGNTLEWVTDIYLPIDPS</sequence>
<evidence type="ECO:0000259" key="1">
    <source>
        <dbReference type="Pfam" id="PF06445"/>
    </source>
</evidence>
<protein>
    <submittedName>
        <fullName evidence="2">AraC family transcriptional regulator</fullName>
    </submittedName>
</protein>
<comment type="caution">
    <text evidence="2">The sequence shown here is derived from an EMBL/GenBank/DDBJ whole genome shotgun (WGS) entry which is preliminary data.</text>
</comment>
<accession>A0A4S3M3Q1</accession>
<gene>
    <name evidence="2" type="ORF">E7Z59_05355</name>
</gene>
<dbReference type="InterPro" id="IPR011256">
    <property type="entry name" value="Reg_factor_effector_dom_sf"/>
</dbReference>
<name>A0A4S3M3Q1_9FLAO</name>
<evidence type="ECO:0000313" key="3">
    <source>
        <dbReference type="Proteomes" id="UP000305939"/>
    </source>
</evidence>
<dbReference type="Proteomes" id="UP000305939">
    <property type="component" value="Unassembled WGS sequence"/>
</dbReference>
<proteinExistence type="predicted"/>
<dbReference type="SUPFAM" id="SSF55136">
    <property type="entry name" value="Probable bacterial effector-binding domain"/>
    <property type="match status" value="1"/>
</dbReference>
<keyword evidence="3" id="KW-1185">Reference proteome</keyword>
<dbReference type="OrthoDB" id="1421367at2"/>
<feature type="domain" description="GyrI-like small molecule binding" evidence="1">
    <location>
        <begin position="202"/>
        <end position="299"/>
    </location>
</feature>
<evidence type="ECO:0000313" key="2">
    <source>
        <dbReference type="EMBL" id="THD69756.1"/>
    </source>
</evidence>
<dbReference type="InterPro" id="IPR029442">
    <property type="entry name" value="GyrI-like"/>
</dbReference>
<reference evidence="2 3" key="1">
    <citation type="submission" date="2019-04" db="EMBL/GenBank/DDBJ databases">
        <title>Draft genome sequence of Robertkochia marina CC-AMO-30D.</title>
        <authorList>
            <person name="Hameed A."/>
            <person name="Lin S.-Y."/>
            <person name="Shahina M."/>
            <person name="Lai W.-A."/>
            <person name="Young C.-C."/>
        </authorList>
    </citation>
    <scope>NUCLEOTIDE SEQUENCE [LARGE SCALE GENOMIC DNA]</scope>
    <source>
        <strain evidence="2 3">CC-AMO-30D</strain>
    </source>
</reference>
<dbReference type="EMBL" id="SSMC01000001">
    <property type="protein sequence ID" value="THD69756.1"/>
    <property type="molecule type" value="Genomic_DNA"/>
</dbReference>
<organism evidence="2 3">
    <name type="scientific">Robertkochia marina</name>
    <dbReference type="NCBI Taxonomy" id="1227945"/>
    <lineage>
        <taxon>Bacteria</taxon>
        <taxon>Pseudomonadati</taxon>
        <taxon>Bacteroidota</taxon>
        <taxon>Flavobacteriia</taxon>
        <taxon>Flavobacteriales</taxon>
        <taxon>Flavobacteriaceae</taxon>
        <taxon>Robertkochia</taxon>
    </lineage>
</organism>
<dbReference type="Gene3D" id="3.20.80.10">
    <property type="entry name" value="Regulatory factor, effector binding domain"/>
    <property type="match status" value="1"/>
</dbReference>
<dbReference type="AlphaFoldDB" id="A0A4S3M3Q1"/>